<dbReference type="Proteomes" id="UP000188820">
    <property type="component" value="Unassembled WGS sequence"/>
</dbReference>
<accession>A0ABX3KYB0</accession>
<keyword evidence="3" id="KW-1185">Reference proteome</keyword>
<proteinExistence type="predicted"/>
<evidence type="ECO:0000259" key="1">
    <source>
        <dbReference type="Pfam" id="PF01755"/>
    </source>
</evidence>
<comment type="caution">
    <text evidence="2">The sequence shown here is derived from an EMBL/GenBank/DDBJ whole genome shotgun (WGS) entry which is preliminary data.</text>
</comment>
<name>A0ABX3KYB0_9PAST</name>
<evidence type="ECO:0000313" key="3">
    <source>
        <dbReference type="Proteomes" id="UP000188820"/>
    </source>
</evidence>
<evidence type="ECO:0000313" key="2">
    <source>
        <dbReference type="EMBL" id="OOF65712.1"/>
    </source>
</evidence>
<protein>
    <submittedName>
        <fullName evidence="2">Lsg locus protein 4</fullName>
    </submittedName>
</protein>
<reference evidence="2 3" key="1">
    <citation type="submission" date="2016-10" db="EMBL/GenBank/DDBJ databases">
        <title>Rodentibacter gen. nov. and new species.</title>
        <authorList>
            <person name="Christensen H."/>
        </authorList>
    </citation>
    <scope>NUCLEOTIDE SEQUENCE [LARGE SCALE GENOMIC DNA]</scope>
    <source>
        <strain evidence="2 3">1998236014</strain>
    </source>
</reference>
<gene>
    <name evidence="2" type="ORF">BKG89_10635</name>
</gene>
<feature type="domain" description="Glycosyl transferase family 25" evidence="1">
    <location>
        <begin position="2"/>
        <end position="188"/>
    </location>
</feature>
<dbReference type="CDD" id="cd06532">
    <property type="entry name" value="Glyco_transf_25"/>
    <property type="match status" value="1"/>
</dbReference>
<organism evidence="2 3">
    <name type="scientific">Rodentibacter caecimuris</name>
    <dbReference type="NCBI Taxonomy" id="1796644"/>
    <lineage>
        <taxon>Bacteria</taxon>
        <taxon>Pseudomonadati</taxon>
        <taxon>Pseudomonadota</taxon>
        <taxon>Gammaproteobacteria</taxon>
        <taxon>Pasteurellales</taxon>
        <taxon>Pasteurellaceae</taxon>
        <taxon>Rodentibacter</taxon>
    </lineage>
</organism>
<dbReference type="Pfam" id="PF01755">
    <property type="entry name" value="Glyco_transf_25"/>
    <property type="match status" value="1"/>
</dbReference>
<sequence>MNKYLISLDKDVKRRDLFFTQPYTRDFQIFSAVNTMQNEWEELSEKFDIEHFELTYGRKATKGEVGCTLSHLAVYELILQDKYIREQDYCLICEDDVLFNQDFQQKLTALLAQQRKADIILVGQSKINQFKDIELEINYPTTFSFLCNKIKNTPFKYSYPYRNYFAGTVAYLIKKSAVRKILKEKEKNGLAYWLADDFILFGEEFCLDILIIRPLMAIENPKLVSNLQAVRGSESNNLLKKLIKYPLKKILAVKRNLSIK</sequence>
<dbReference type="RefSeq" id="WP_077464663.1">
    <property type="nucleotide sequence ID" value="NZ_MLAA01000074.1"/>
</dbReference>
<dbReference type="InterPro" id="IPR002654">
    <property type="entry name" value="Glyco_trans_25"/>
</dbReference>
<dbReference type="EMBL" id="MLAA01000074">
    <property type="protein sequence ID" value="OOF65712.1"/>
    <property type="molecule type" value="Genomic_DNA"/>
</dbReference>